<evidence type="ECO:0000313" key="8">
    <source>
        <dbReference type="EMBL" id="KAK3097234.1"/>
    </source>
</evidence>
<dbReference type="AlphaFoldDB" id="A0AA88YHW4"/>
<keyword evidence="4" id="KW-0479">Metal-binding</keyword>
<keyword evidence="7" id="KW-0503">Monooxygenase</keyword>
<comment type="caution">
    <text evidence="8">The sequence shown here is derived from an EMBL/GenBank/DDBJ whole genome shotgun (WGS) entry which is preliminary data.</text>
</comment>
<dbReference type="PRINTS" id="PR00385">
    <property type="entry name" value="P450"/>
</dbReference>
<protein>
    <recommendedName>
        <fullName evidence="10">Cytochrome P450</fullName>
    </recommendedName>
</protein>
<dbReference type="GO" id="GO:0020037">
    <property type="term" value="F:heme binding"/>
    <property type="evidence" value="ECO:0007669"/>
    <property type="project" value="InterPro"/>
</dbReference>
<keyword evidence="9" id="KW-1185">Reference proteome</keyword>
<dbReference type="Gene3D" id="1.10.630.10">
    <property type="entry name" value="Cytochrome P450"/>
    <property type="match status" value="2"/>
</dbReference>
<dbReference type="PROSITE" id="PS00086">
    <property type="entry name" value="CYTOCHROME_P450"/>
    <property type="match status" value="2"/>
</dbReference>
<accession>A0AA88YHW4</accession>
<reference evidence="8" key="1">
    <citation type="submission" date="2019-08" db="EMBL/GenBank/DDBJ databases">
        <title>The improved chromosome-level genome for the pearl oyster Pinctada fucata martensii using PacBio sequencing and Hi-C.</title>
        <authorList>
            <person name="Zheng Z."/>
        </authorList>
    </citation>
    <scope>NUCLEOTIDE SEQUENCE</scope>
    <source>
        <strain evidence="8">ZZ-2019</strain>
        <tissue evidence="8">Adductor muscle</tissue>
    </source>
</reference>
<gene>
    <name evidence="8" type="ORF">FSP39_007860</name>
</gene>
<dbReference type="CDD" id="cd11054">
    <property type="entry name" value="CYP24A1-like"/>
    <property type="match status" value="2"/>
</dbReference>
<evidence type="ECO:0000256" key="1">
    <source>
        <dbReference type="ARBA" id="ARBA00001971"/>
    </source>
</evidence>
<evidence type="ECO:0000313" key="9">
    <source>
        <dbReference type="Proteomes" id="UP001186944"/>
    </source>
</evidence>
<name>A0AA88YHW4_PINIB</name>
<evidence type="ECO:0000256" key="5">
    <source>
        <dbReference type="ARBA" id="ARBA00023002"/>
    </source>
</evidence>
<dbReference type="SUPFAM" id="SSF48264">
    <property type="entry name" value="Cytochrome P450"/>
    <property type="match status" value="2"/>
</dbReference>
<proteinExistence type="inferred from homology"/>
<dbReference type="InterPro" id="IPR002401">
    <property type="entry name" value="Cyt_P450_E_grp-I"/>
</dbReference>
<dbReference type="PANTHER" id="PTHR24279:SF120">
    <property type="entry name" value="CYTOCHROME P450"/>
    <property type="match status" value="1"/>
</dbReference>
<evidence type="ECO:0008006" key="10">
    <source>
        <dbReference type="Google" id="ProtNLM"/>
    </source>
</evidence>
<evidence type="ECO:0000256" key="7">
    <source>
        <dbReference type="ARBA" id="ARBA00023033"/>
    </source>
</evidence>
<keyword evidence="5" id="KW-0560">Oxidoreductase</keyword>
<dbReference type="Pfam" id="PF00067">
    <property type="entry name" value="p450"/>
    <property type="match status" value="2"/>
</dbReference>
<dbReference type="InterPro" id="IPR017972">
    <property type="entry name" value="Cyt_P450_CS"/>
</dbReference>
<dbReference type="Proteomes" id="UP001186944">
    <property type="component" value="Unassembled WGS sequence"/>
</dbReference>
<comment type="similarity">
    <text evidence="2">Belongs to the cytochrome P450 family.</text>
</comment>
<organism evidence="8 9">
    <name type="scientific">Pinctada imbricata</name>
    <name type="common">Atlantic pearl-oyster</name>
    <name type="synonym">Pinctada martensii</name>
    <dbReference type="NCBI Taxonomy" id="66713"/>
    <lineage>
        <taxon>Eukaryota</taxon>
        <taxon>Metazoa</taxon>
        <taxon>Spiralia</taxon>
        <taxon>Lophotrochozoa</taxon>
        <taxon>Mollusca</taxon>
        <taxon>Bivalvia</taxon>
        <taxon>Autobranchia</taxon>
        <taxon>Pteriomorphia</taxon>
        <taxon>Pterioida</taxon>
        <taxon>Pterioidea</taxon>
        <taxon>Pteriidae</taxon>
        <taxon>Pinctada</taxon>
    </lineage>
</organism>
<dbReference type="PRINTS" id="PR00463">
    <property type="entry name" value="EP450I"/>
</dbReference>
<dbReference type="InterPro" id="IPR050479">
    <property type="entry name" value="CYP11_CYP27_families"/>
</dbReference>
<evidence type="ECO:0000256" key="2">
    <source>
        <dbReference type="ARBA" id="ARBA00010617"/>
    </source>
</evidence>
<dbReference type="PANTHER" id="PTHR24279">
    <property type="entry name" value="CYTOCHROME P450"/>
    <property type="match status" value="1"/>
</dbReference>
<sequence length="765" mass="88215">MNMMRPITVARYFPLMSEISDDFVKNLKEKEVVLDIRKDLVTFAVEHAGYLSFNKRLGLLENPNGEINNHFSEVFKLFGQGLFQIPLFNYFRTPSYKTFEKHTDALHKLVRTEVSAAMKKLDKLKSTGQFDPDKDPHLLHQLLSEPHMVKSGQAGLTIFGLFTAGGETTASSLTFILYELAKNKRVQEKLYQEIEKNLPEDKVLTEAALKKMSYLKACLKESMRYTFPLPGGVERKLTEDVVVKEYLLPKGTVVSMNQNFVVTRNPDIFEDPDEFKPERWLRNTTDRQKSVHPHALLPFGIGPRSCIGRRFAEMEMHTCIAKSTWIINDLFKKYGPIFKQGMRNKTVIFLSDPADFELVSKAEGAMPFRSPLLMFTTYSKRRNLPIGLGSLRGEEWLNVRRPAQQNMLRPITVARYFPLMSEISDDFVEIMREKEVVSNIRKELMTFAIENAGYLGFNRRLGLLENPNGELNNHFNEVFRLFNEGLYQLPWYLLFRTSTYKKFEEHNDALHKLVDSEVSAAKERLNELKSTGQFDVDEDPHLLHQLLSDPQMVKNNQVGQTIFGLFLGGGETTSSTLTFLLYELAKNKRVQDKLYQEIDKNLPDDKVLTEAALKKMSYLKACLKESMRYTFPLPIGIERTLAEDIVVKDYQLPKGTSVSMVQNVVVTRNPDIFEDPNEFKPERWLRNTDERQKSVHSHALLPFGIGPRSCIGRRFAEMEIHTCLAKIIQHLEVSLVDPGKQYDLIYKPFPDTTEPIALRFTKRKY</sequence>
<keyword evidence="6" id="KW-0408">Iron</keyword>
<keyword evidence="3" id="KW-0349">Heme</keyword>
<dbReference type="InterPro" id="IPR001128">
    <property type="entry name" value="Cyt_P450"/>
</dbReference>
<dbReference type="EMBL" id="VSWD01000007">
    <property type="protein sequence ID" value="KAK3097234.1"/>
    <property type="molecule type" value="Genomic_DNA"/>
</dbReference>
<dbReference type="GO" id="GO:0004497">
    <property type="term" value="F:monooxygenase activity"/>
    <property type="evidence" value="ECO:0007669"/>
    <property type="project" value="UniProtKB-KW"/>
</dbReference>
<dbReference type="GO" id="GO:0005506">
    <property type="term" value="F:iron ion binding"/>
    <property type="evidence" value="ECO:0007669"/>
    <property type="project" value="InterPro"/>
</dbReference>
<comment type="cofactor">
    <cofactor evidence="1">
        <name>heme</name>
        <dbReference type="ChEBI" id="CHEBI:30413"/>
    </cofactor>
</comment>
<evidence type="ECO:0000256" key="6">
    <source>
        <dbReference type="ARBA" id="ARBA00023004"/>
    </source>
</evidence>
<dbReference type="GO" id="GO:0016705">
    <property type="term" value="F:oxidoreductase activity, acting on paired donors, with incorporation or reduction of molecular oxygen"/>
    <property type="evidence" value="ECO:0007669"/>
    <property type="project" value="InterPro"/>
</dbReference>
<evidence type="ECO:0000256" key="4">
    <source>
        <dbReference type="ARBA" id="ARBA00022723"/>
    </source>
</evidence>
<dbReference type="InterPro" id="IPR036396">
    <property type="entry name" value="Cyt_P450_sf"/>
</dbReference>
<evidence type="ECO:0000256" key="3">
    <source>
        <dbReference type="ARBA" id="ARBA00022617"/>
    </source>
</evidence>